<reference evidence="1 2" key="1">
    <citation type="journal article" date="2018" name="Int. J. Syst. Evol. Microbiol.">
        <title>Uliginosibacterium sediminicola sp. nov., isolated from freshwater sediment.</title>
        <authorList>
            <person name="Hwang W.M."/>
            <person name="Kim S.M."/>
            <person name="Kang K."/>
            <person name="Ahn T.Y."/>
        </authorList>
    </citation>
    <scope>NUCLEOTIDE SEQUENCE [LARGE SCALE GENOMIC DNA]</scope>
    <source>
        <strain evidence="1 2">M1-21</strain>
    </source>
</reference>
<dbReference type="Proteomes" id="UP001410394">
    <property type="component" value="Unassembled WGS sequence"/>
</dbReference>
<dbReference type="EMBL" id="JBDIVE010000001">
    <property type="protein sequence ID" value="MEN3067531.1"/>
    <property type="molecule type" value="Genomic_DNA"/>
</dbReference>
<name>A0ABU9YV12_9RHOO</name>
<sequence>MDAADDEDDAAATGCVTGAGDWVGVLLQAATRRANKILIGNAVFMLTPLIKVILATKG</sequence>
<accession>A0ABU9YV12</accession>
<gene>
    <name evidence="1" type="ORF">ABDB84_03505</name>
</gene>
<evidence type="ECO:0000313" key="1">
    <source>
        <dbReference type="EMBL" id="MEN3067531.1"/>
    </source>
</evidence>
<comment type="caution">
    <text evidence="1">The sequence shown here is derived from an EMBL/GenBank/DDBJ whole genome shotgun (WGS) entry which is preliminary data.</text>
</comment>
<proteinExistence type="predicted"/>
<evidence type="ECO:0000313" key="2">
    <source>
        <dbReference type="Proteomes" id="UP001410394"/>
    </source>
</evidence>
<protein>
    <submittedName>
        <fullName evidence="1">Uncharacterized protein</fullName>
    </submittedName>
</protein>
<keyword evidence="2" id="KW-1185">Reference proteome</keyword>
<dbReference type="RefSeq" id="WP_345918296.1">
    <property type="nucleotide sequence ID" value="NZ_JBDIVE010000001.1"/>
</dbReference>
<organism evidence="1 2">
    <name type="scientific">Uliginosibacterium sediminicola</name>
    <dbReference type="NCBI Taxonomy" id="2024550"/>
    <lineage>
        <taxon>Bacteria</taxon>
        <taxon>Pseudomonadati</taxon>
        <taxon>Pseudomonadota</taxon>
        <taxon>Betaproteobacteria</taxon>
        <taxon>Rhodocyclales</taxon>
        <taxon>Zoogloeaceae</taxon>
        <taxon>Uliginosibacterium</taxon>
    </lineage>
</organism>